<protein>
    <submittedName>
        <fullName evidence="3">Aldo/keto reductase</fullName>
    </submittedName>
</protein>
<dbReference type="EMBL" id="AP025628">
    <property type="protein sequence ID" value="BDG61011.1"/>
    <property type="molecule type" value="Genomic_DNA"/>
</dbReference>
<dbReference type="GO" id="GO:0016491">
    <property type="term" value="F:oxidoreductase activity"/>
    <property type="evidence" value="ECO:0007669"/>
    <property type="project" value="UniProtKB-KW"/>
</dbReference>
<dbReference type="InterPro" id="IPR023210">
    <property type="entry name" value="NADP_OxRdtase_dom"/>
</dbReference>
<dbReference type="AlphaFoldDB" id="A0AA35G8F6"/>
<dbReference type="InterPro" id="IPR020471">
    <property type="entry name" value="AKR"/>
</dbReference>
<dbReference type="Gene3D" id="3.20.20.100">
    <property type="entry name" value="NADP-dependent oxidoreductase domain"/>
    <property type="match status" value="1"/>
</dbReference>
<name>A0AA35G8F6_9FIRM</name>
<proteinExistence type="predicted"/>
<dbReference type="Pfam" id="PF00248">
    <property type="entry name" value="Aldo_ket_red"/>
    <property type="match status" value="1"/>
</dbReference>
<dbReference type="GO" id="GO:0005829">
    <property type="term" value="C:cytosol"/>
    <property type="evidence" value="ECO:0007669"/>
    <property type="project" value="TreeGrafter"/>
</dbReference>
<dbReference type="SUPFAM" id="SSF51430">
    <property type="entry name" value="NAD(P)-linked oxidoreductase"/>
    <property type="match status" value="1"/>
</dbReference>
<evidence type="ECO:0000313" key="4">
    <source>
        <dbReference type="Proteomes" id="UP001163687"/>
    </source>
</evidence>
<gene>
    <name evidence="3" type="ORF">caldi_21010</name>
</gene>
<reference evidence="3" key="1">
    <citation type="submission" date="2022-03" db="EMBL/GenBank/DDBJ databases">
        <title>Complete genome sequence of Caldinitratiruptor microaerophilus.</title>
        <authorList>
            <person name="Mukaiyama R."/>
            <person name="Nishiyama T."/>
            <person name="Ueda K."/>
        </authorList>
    </citation>
    <scope>NUCLEOTIDE SEQUENCE</scope>
    <source>
        <strain evidence="3">JCM 16183</strain>
    </source>
</reference>
<dbReference type="PRINTS" id="PR00069">
    <property type="entry name" value="ALDKETRDTASE"/>
</dbReference>
<dbReference type="PANTHER" id="PTHR43364:SF4">
    <property type="entry name" value="NAD(P)-LINKED OXIDOREDUCTASE SUPERFAMILY PROTEIN"/>
    <property type="match status" value="1"/>
</dbReference>
<keyword evidence="1" id="KW-0560">Oxidoreductase</keyword>
<dbReference type="FunFam" id="3.20.20.100:FF:000004">
    <property type="entry name" value="Oxidoreductase, aldo/keto reductase"/>
    <property type="match status" value="1"/>
</dbReference>
<evidence type="ECO:0000256" key="1">
    <source>
        <dbReference type="ARBA" id="ARBA00023002"/>
    </source>
</evidence>
<dbReference type="RefSeq" id="WP_264841692.1">
    <property type="nucleotide sequence ID" value="NZ_AP025628.1"/>
</dbReference>
<organism evidence="3 4">
    <name type="scientific">Caldinitratiruptor microaerophilus</name>
    <dbReference type="NCBI Taxonomy" id="671077"/>
    <lineage>
        <taxon>Bacteria</taxon>
        <taxon>Bacillati</taxon>
        <taxon>Bacillota</taxon>
        <taxon>Clostridia</taxon>
        <taxon>Eubacteriales</taxon>
        <taxon>Symbiobacteriaceae</taxon>
        <taxon>Caldinitratiruptor</taxon>
    </lineage>
</organism>
<dbReference type="PANTHER" id="PTHR43364">
    <property type="entry name" value="NADH-SPECIFIC METHYLGLYOXAL REDUCTASE-RELATED"/>
    <property type="match status" value="1"/>
</dbReference>
<dbReference type="KEGG" id="cmic:caldi_21010"/>
<sequence>MEYRRLGRSGLKVSVLSVGTMTFGEKVEEPTAIRIIHQALDAGVNVIDTADVYAGGESERIVGRALEGRRDKVVLATKVYMPTGPGPNDRGLSRHHVMQAVEASLRRLGTDYIDLYQVHRFDPEVPVEETLRALDDLVRQGKVRYIGCSNWAAWQIAWALGVSERLGLEPFVSVQPRYNLAHREPERELFPCCLQLGVGVLVYSPIAGGVLTGKYRGGEAPPGSRGYQNPSWQQLRLTPRNLAIAGAVERFAAGLGRPPLEVALNWVLANPAVSTAIVGSSSPEQFAQSLAALEWRLTDEQVAALSRAAEAAAGEAGG</sequence>
<keyword evidence="4" id="KW-1185">Reference proteome</keyword>
<evidence type="ECO:0000313" key="3">
    <source>
        <dbReference type="EMBL" id="BDG61011.1"/>
    </source>
</evidence>
<dbReference type="Proteomes" id="UP001163687">
    <property type="component" value="Chromosome"/>
</dbReference>
<feature type="domain" description="NADP-dependent oxidoreductase" evidence="2">
    <location>
        <begin position="16"/>
        <end position="308"/>
    </location>
</feature>
<dbReference type="InterPro" id="IPR050523">
    <property type="entry name" value="AKR_Detox_Biosynth"/>
</dbReference>
<dbReference type="CDD" id="cd19087">
    <property type="entry name" value="AKR_AKR12A1_B1_C1"/>
    <property type="match status" value="1"/>
</dbReference>
<dbReference type="InterPro" id="IPR036812">
    <property type="entry name" value="NAD(P)_OxRdtase_dom_sf"/>
</dbReference>
<evidence type="ECO:0000259" key="2">
    <source>
        <dbReference type="Pfam" id="PF00248"/>
    </source>
</evidence>
<accession>A0AA35G8F6</accession>